<dbReference type="Proteomes" id="UP000221165">
    <property type="component" value="Unassembled WGS sequence"/>
</dbReference>
<feature type="non-terminal residue" evidence="1">
    <location>
        <position position="1"/>
    </location>
</feature>
<accession>A0A2C6JVE0</accession>
<keyword evidence="2" id="KW-1185">Reference proteome</keyword>
<organism evidence="1 2">
    <name type="scientific">Cystoisospora suis</name>
    <dbReference type="NCBI Taxonomy" id="483139"/>
    <lineage>
        <taxon>Eukaryota</taxon>
        <taxon>Sar</taxon>
        <taxon>Alveolata</taxon>
        <taxon>Apicomplexa</taxon>
        <taxon>Conoidasida</taxon>
        <taxon>Coccidia</taxon>
        <taxon>Eucoccidiorida</taxon>
        <taxon>Eimeriorina</taxon>
        <taxon>Sarcocystidae</taxon>
        <taxon>Cystoisospora</taxon>
    </lineage>
</organism>
<feature type="non-terminal residue" evidence="1">
    <location>
        <position position="101"/>
    </location>
</feature>
<proteinExistence type="predicted"/>
<evidence type="ECO:0000313" key="2">
    <source>
        <dbReference type="Proteomes" id="UP000221165"/>
    </source>
</evidence>
<dbReference type="GeneID" id="94434223"/>
<comment type="caution">
    <text evidence="1">The sequence shown here is derived from an EMBL/GenBank/DDBJ whole genome shotgun (WGS) entry which is preliminary data.</text>
</comment>
<dbReference type="EMBL" id="MIGC01008815">
    <property type="protein sequence ID" value="PHJ15280.1"/>
    <property type="molecule type" value="Genomic_DNA"/>
</dbReference>
<dbReference type="VEuPathDB" id="ToxoDB:CSUI_010911"/>
<reference evidence="1 2" key="1">
    <citation type="journal article" date="2017" name="Int. J. Parasitol.">
        <title>The genome of the protozoan parasite Cystoisospora suis and a reverse vaccinology approach to identify vaccine candidates.</title>
        <authorList>
            <person name="Palmieri N."/>
            <person name="Shrestha A."/>
            <person name="Ruttkowski B."/>
            <person name="Beck T."/>
            <person name="Vogl C."/>
            <person name="Tomley F."/>
            <person name="Blake D.P."/>
            <person name="Joachim A."/>
        </authorList>
    </citation>
    <scope>NUCLEOTIDE SEQUENCE [LARGE SCALE GENOMIC DNA]</scope>
    <source>
        <strain evidence="1 2">Wien I</strain>
    </source>
</reference>
<sequence length="101" mass="10849">TTGPGHPSSRQYAIEIPAAGIANDEQHEVNLEGGDKLQIVDKTKSATVQPDEFSTEAYAYDRSQGSCDVKNKLVYKTAFPLAPSNYTFWVTAPSVTGSPAD</sequence>
<name>A0A2C6JVE0_9APIC</name>
<dbReference type="OrthoDB" id="329645at2759"/>
<evidence type="ECO:0000313" key="1">
    <source>
        <dbReference type="EMBL" id="PHJ15280.1"/>
    </source>
</evidence>
<gene>
    <name evidence="1" type="ORF">CSUI_010911</name>
</gene>
<dbReference type="RefSeq" id="XP_067917014.1">
    <property type="nucleotide sequence ID" value="XM_068071012.1"/>
</dbReference>
<protein>
    <submittedName>
        <fullName evidence="1">Toxoplasma gondii family a protein</fullName>
    </submittedName>
</protein>
<dbReference type="AlphaFoldDB" id="A0A2C6JVE0"/>